<keyword evidence="1" id="KW-0472">Membrane</keyword>
<gene>
    <name evidence="3" type="ORF">KC19_2G180900</name>
</gene>
<comment type="caution">
    <text evidence="3">The sequence shown here is derived from an EMBL/GenBank/DDBJ whole genome shotgun (WGS) entry which is preliminary data.</text>
</comment>
<name>A0A8T0IZ52_CERPU</name>
<reference evidence="3" key="1">
    <citation type="submission" date="2020-06" db="EMBL/GenBank/DDBJ databases">
        <title>WGS assembly of Ceratodon purpureus strain R40.</title>
        <authorList>
            <person name="Carey S.B."/>
            <person name="Jenkins J."/>
            <person name="Shu S."/>
            <person name="Lovell J.T."/>
            <person name="Sreedasyam A."/>
            <person name="Maumus F."/>
            <person name="Tiley G.P."/>
            <person name="Fernandez-Pozo N."/>
            <person name="Barry K."/>
            <person name="Chen C."/>
            <person name="Wang M."/>
            <person name="Lipzen A."/>
            <person name="Daum C."/>
            <person name="Saski C.A."/>
            <person name="Payton A.C."/>
            <person name="Mcbreen J.C."/>
            <person name="Conrad R.E."/>
            <person name="Kollar L.M."/>
            <person name="Olsson S."/>
            <person name="Huttunen S."/>
            <person name="Landis J.B."/>
            <person name="Wickett N.J."/>
            <person name="Johnson M.G."/>
            <person name="Rensing S.A."/>
            <person name="Grimwood J."/>
            <person name="Schmutz J."/>
            <person name="Mcdaniel S.F."/>
        </authorList>
    </citation>
    <scope>NUCLEOTIDE SEQUENCE</scope>
    <source>
        <strain evidence="3">R40</strain>
    </source>
</reference>
<keyword evidence="1" id="KW-1133">Transmembrane helix</keyword>
<dbReference type="EMBL" id="CM026422">
    <property type="protein sequence ID" value="KAG0587653.1"/>
    <property type="molecule type" value="Genomic_DNA"/>
</dbReference>
<evidence type="ECO:0000256" key="1">
    <source>
        <dbReference type="SAM" id="Phobius"/>
    </source>
</evidence>
<feature type="signal peptide" evidence="2">
    <location>
        <begin position="1"/>
        <end position="25"/>
    </location>
</feature>
<keyword evidence="2" id="KW-0732">Signal</keyword>
<feature type="chain" id="PRO_5035861558" evidence="2">
    <location>
        <begin position="26"/>
        <end position="96"/>
    </location>
</feature>
<organism evidence="3 4">
    <name type="scientific">Ceratodon purpureus</name>
    <name type="common">Fire moss</name>
    <name type="synonym">Dicranum purpureum</name>
    <dbReference type="NCBI Taxonomy" id="3225"/>
    <lineage>
        <taxon>Eukaryota</taxon>
        <taxon>Viridiplantae</taxon>
        <taxon>Streptophyta</taxon>
        <taxon>Embryophyta</taxon>
        <taxon>Bryophyta</taxon>
        <taxon>Bryophytina</taxon>
        <taxon>Bryopsida</taxon>
        <taxon>Dicranidae</taxon>
        <taxon>Pseudoditrichales</taxon>
        <taxon>Ditrichaceae</taxon>
        <taxon>Ceratodon</taxon>
    </lineage>
</organism>
<sequence>MVSRSLPSLWCGLVWLTEVYSSCGGFSICVPDGVSRGSSVYSDVWLLYAAYWCLGYVLLASYVALEFLGFKENKLCMARSPFSTTAHFLRKAPLID</sequence>
<accession>A0A8T0IZ52</accession>
<evidence type="ECO:0000256" key="2">
    <source>
        <dbReference type="SAM" id="SignalP"/>
    </source>
</evidence>
<protein>
    <submittedName>
        <fullName evidence="3">Uncharacterized protein</fullName>
    </submittedName>
</protein>
<evidence type="ECO:0000313" key="3">
    <source>
        <dbReference type="EMBL" id="KAG0587653.1"/>
    </source>
</evidence>
<evidence type="ECO:0000313" key="4">
    <source>
        <dbReference type="Proteomes" id="UP000822688"/>
    </source>
</evidence>
<keyword evidence="1" id="KW-0812">Transmembrane</keyword>
<dbReference type="AlphaFoldDB" id="A0A8T0IZ52"/>
<keyword evidence="4" id="KW-1185">Reference proteome</keyword>
<feature type="transmembrane region" description="Helical" evidence="1">
    <location>
        <begin position="45"/>
        <end position="65"/>
    </location>
</feature>
<proteinExistence type="predicted"/>
<dbReference type="Proteomes" id="UP000822688">
    <property type="component" value="Chromosome 2"/>
</dbReference>